<dbReference type="RefSeq" id="WP_115551153.1">
    <property type="nucleotide sequence ID" value="NZ_CAONBV010000114.1"/>
</dbReference>
<keyword evidence="2" id="KW-1185">Reference proteome</keyword>
<protein>
    <submittedName>
        <fullName evidence="1">Uncharacterized protein</fullName>
    </submittedName>
</protein>
<dbReference type="EMBL" id="NXLS01000002">
    <property type="protein sequence ID" value="RDU63828.1"/>
    <property type="molecule type" value="Genomic_DNA"/>
</dbReference>
<dbReference type="Proteomes" id="UP000256650">
    <property type="component" value="Unassembled WGS sequence"/>
</dbReference>
<accession>A0A3D8IFE5</accession>
<comment type="caution">
    <text evidence="1">The sequence shown here is derived from an EMBL/GenBank/DDBJ whole genome shotgun (WGS) entry which is preliminary data.</text>
</comment>
<proteinExistence type="predicted"/>
<evidence type="ECO:0000313" key="2">
    <source>
        <dbReference type="Proteomes" id="UP000256650"/>
    </source>
</evidence>
<sequence length="109" mass="12781">MAKLLFSYSLYHANTQDYERILTKLRTEFSANKPDIYLNNPEYLLFVTTSVEWQKEIVGLIARLKEFVNAEIENLRNQGSDAHIVYRFGILEMESALFQFPPDLEDDDD</sequence>
<gene>
    <name evidence="1" type="ORF">CQA43_03140</name>
</gene>
<evidence type="ECO:0000313" key="1">
    <source>
        <dbReference type="EMBL" id="RDU63828.1"/>
    </source>
</evidence>
<dbReference type="AlphaFoldDB" id="A0A3D8IFE5"/>
<reference evidence="1 2" key="1">
    <citation type="submission" date="2018-04" db="EMBL/GenBank/DDBJ databases">
        <title>Novel Campyloabacter and Helicobacter Species and Strains.</title>
        <authorList>
            <person name="Mannion A.J."/>
            <person name="Shen Z."/>
            <person name="Fox J.G."/>
        </authorList>
    </citation>
    <scope>NUCLEOTIDE SEQUENCE [LARGE SCALE GENOMIC DNA]</scope>
    <source>
        <strain evidence="1 2">MIT 99-5101</strain>
    </source>
</reference>
<organism evidence="1 2">
    <name type="scientific">Helicobacter ganmani</name>
    <dbReference type="NCBI Taxonomy" id="60246"/>
    <lineage>
        <taxon>Bacteria</taxon>
        <taxon>Pseudomonadati</taxon>
        <taxon>Campylobacterota</taxon>
        <taxon>Epsilonproteobacteria</taxon>
        <taxon>Campylobacterales</taxon>
        <taxon>Helicobacteraceae</taxon>
        <taxon>Helicobacter</taxon>
    </lineage>
</organism>
<dbReference type="OrthoDB" id="5324082at2"/>
<name>A0A3D8IFE5_9HELI</name>
<dbReference type="GeneID" id="82535278"/>